<evidence type="ECO:0000313" key="6">
    <source>
        <dbReference type="Proteomes" id="UP000198336"/>
    </source>
</evidence>
<dbReference type="Proteomes" id="UP000198336">
    <property type="component" value="Unassembled WGS sequence"/>
</dbReference>
<comment type="subcellular location">
    <subcellularLocation>
        <location evidence="1">Membrane</location>
    </subcellularLocation>
</comment>
<comment type="caution">
    <text evidence="5">The sequence shown here is derived from an EMBL/GenBank/DDBJ whole genome shotgun (WGS) entry which is preliminary data.</text>
</comment>
<keyword evidence="2" id="KW-0472">Membrane</keyword>
<dbReference type="AlphaFoldDB" id="A0A226I7V9"/>
<feature type="signal peptide" evidence="3">
    <location>
        <begin position="1"/>
        <end position="23"/>
    </location>
</feature>
<dbReference type="Gene3D" id="2.40.160.50">
    <property type="entry name" value="membrane protein fhac: a member of the omp85/tpsb transporter family"/>
    <property type="match status" value="1"/>
</dbReference>
<sequence length="857" mass="97439">MKKNSTKITAFILIAILICACNAVKRVPDGKNLLVKNNILVNGKSTNDETALNQMYQKPNGKLLGYKLRLNLYNLANLNPDSTYKAQFIKHPHRYERWSKVLSAKQVDRLGQSFLNKGLNEFLKNTGEAPVIIDTAKAKKSLLRLKYYYFNNGYFNVSTDYSIDSIARKKAQINYKITTGPGYTIDTIRTKIMTPALDSLYKNNPEASVLKSGNQYKTSDFEEEKNRITTYFRNHGAYFFQPTYITFDIDTIGKKNKANVTLIINNNNIQEKDSSRTEPFKLYTISDVNIFTDYSAANAKSKISDSTTYNNFNLYSYKKLKYKPRAITDAVFINKGSTFSDTRTTLSSRYLNNLKIFNYPSIQYEVDKRDSTAQSLIAKVYLTPRKKYSFGTTLDVTHSNIQDFGIGASISETIRNVFNRAETLEISTRLNIGSSKDMANPNDNFFNVSEYGVDLKLNFPRILMPFGTEKIIPKRMIPSTSISAGFSKQRNIGLDKENFTGGISYNWSPKRHNSVKFDLLNAQFVRNLNPNNYFNVYTSSYDELNGIGKDYNINPNFWGETPEEQIRKDLTIPNGTTGFTSDVLNNKTALLPGDPQYKDVESIEERRVRLTENDFILATSYTFTKTTKKDLADNTFYQFKTKIESAGTLLSAISSIGNLPKNGNGNYEIFNLEYSEYIKTEFDYIKHWDFGKEKVLAVRSFFGIAVPFGNSNYIPFSRSYYAGGSNDNRAWQPYSLGPGSTNAVNDFNEANMKIAFSAEYRFKVFGDVKGAIFADAGNIWNVLDNVIDEKAKFSGVNDLAEIALGSGFGLRYDLSFFVIRLDLGFKTYNPAHEKGDRWFKEYNFGHSVLNFGINYPF</sequence>
<keyword evidence="3" id="KW-0732">Signal</keyword>
<dbReference type="EMBL" id="MUHA01000003">
    <property type="protein sequence ID" value="OXB02944.1"/>
    <property type="molecule type" value="Genomic_DNA"/>
</dbReference>
<evidence type="ECO:0000256" key="2">
    <source>
        <dbReference type="ARBA" id="ARBA00023136"/>
    </source>
</evidence>
<name>A0A226I7V9_9FLAO</name>
<evidence type="ECO:0000313" key="5">
    <source>
        <dbReference type="EMBL" id="OXB02944.1"/>
    </source>
</evidence>
<evidence type="ECO:0000256" key="1">
    <source>
        <dbReference type="ARBA" id="ARBA00004370"/>
    </source>
</evidence>
<feature type="chain" id="PRO_5012036553" description="Bacterial surface antigen (D15) domain-containing protein" evidence="3">
    <location>
        <begin position="24"/>
        <end position="857"/>
    </location>
</feature>
<organism evidence="5 6">
    <name type="scientific">Flavobacterium oncorhynchi</name>
    <dbReference type="NCBI Taxonomy" id="728056"/>
    <lineage>
        <taxon>Bacteria</taxon>
        <taxon>Pseudomonadati</taxon>
        <taxon>Bacteroidota</taxon>
        <taxon>Flavobacteriia</taxon>
        <taxon>Flavobacteriales</taxon>
        <taxon>Flavobacteriaceae</taxon>
        <taxon>Flavobacterium</taxon>
    </lineage>
</organism>
<accession>A0A226I7V9</accession>
<proteinExistence type="predicted"/>
<gene>
    <name evidence="5" type="ORF">B0A75_01635</name>
</gene>
<dbReference type="RefSeq" id="WP_089052552.1">
    <property type="nucleotide sequence ID" value="NZ_MUHA01000003.1"/>
</dbReference>
<dbReference type="Pfam" id="PF01103">
    <property type="entry name" value="Omp85"/>
    <property type="match status" value="1"/>
</dbReference>
<keyword evidence="6" id="KW-1185">Reference proteome</keyword>
<dbReference type="PROSITE" id="PS51257">
    <property type="entry name" value="PROKAR_LIPOPROTEIN"/>
    <property type="match status" value="1"/>
</dbReference>
<dbReference type="GO" id="GO:0019867">
    <property type="term" value="C:outer membrane"/>
    <property type="evidence" value="ECO:0007669"/>
    <property type="project" value="InterPro"/>
</dbReference>
<reference evidence="5 6" key="1">
    <citation type="submission" date="2016-11" db="EMBL/GenBank/DDBJ databases">
        <title>Whole genomes of Flavobacteriaceae.</title>
        <authorList>
            <person name="Stine C."/>
            <person name="Li C."/>
            <person name="Tadesse D."/>
        </authorList>
    </citation>
    <scope>NUCLEOTIDE SEQUENCE [LARGE SCALE GENOMIC DNA]</scope>
    <source>
        <strain evidence="5 6">CCUG 59446</strain>
    </source>
</reference>
<protein>
    <recommendedName>
        <fullName evidence="4">Bacterial surface antigen (D15) domain-containing protein</fullName>
    </recommendedName>
</protein>
<feature type="domain" description="Bacterial surface antigen (D15)" evidence="4">
    <location>
        <begin position="673"/>
        <end position="846"/>
    </location>
</feature>
<evidence type="ECO:0000256" key="3">
    <source>
        <dbReference type="SAM" id="SignalP"/>
    </source>
</evidence>
<dbReference type="InterPro" id="IPR000184">
    <property type="entry name" value="Bac_surfAg_D15"/>
</dbReference>
<evidence type="ECO:0000259" key="4">
    <source>
        <dbReference type="Pfam" id="PF01103"/>
    </source>
</evidence>